<dbReference type="InterPro" id="IPR020843">
    <property type="entry name" value="ER"/>
</dbReference>
<reference evidence="11" key="1">
    <citation type="submission" date="2020-06" db="EMBL/GenBank/DDBJ databases">
        <title>Draft genome of Bugula neritina, a colonial animal packing powerful symbionts and potential medicines.</title>
        <authorList>
            <person name="Rayko M."/>
        </authorList>
    </citation>
    <scope>NUCLEOTIDE SEQUENCE [LARGE SCALE GENOMIC DNA]</scope>
    <source>
        <strain evidence="11">Kwan_BN1</strain>
    </source>
</reference>
<dbReference type="SUPFAM" id="SSF50129">
    <property type="entry name" value="GroES-like"/>
    <property type="match status" value="1"/>
</dbReference>
<keyword evidence="4 9" id="KW-0862">Zinc</keyword>
<dbReference type="PANTHER" id="PTHR43161:SF9">
    <property type="entry name" value="SORBITOL DEHYDROGENASE"/>
    <property type="match status" value="1"/>
</dbReference>
<dbReference type="SUPFAM" id="SSF51735">
    <property type="entry name" value="NAD(P)-binding Rossmann-fold domains"/>
    <property type="match status" value="1"/>
</dbReference>
<comment type="similarity">
    <text evidence="2 9">Belongs to the zinc-containing alcohol dehydrogenase family.</text>
</comment>
<dbReference type="GO" id="GO:0006062">
    <property type="term" value="P:sorbitol catabolic process"/>
    <property type="evidence" value="ECO:0007669"/>
    <property type="project" value="TreeGrafter"/>
</dbReference>
<dbReference type="Gene3D" id="3.90.180.10">
    <property type="entry name" value="Medium-chain alcohol dehydrogenases, catalytic domain"/>
    <property type="match status" value="1"/>
</dbReference>
<protein>
    <recommendedName>
        <fullName evidence="7">Sorbitol dehydrogenase</fullName>
    </recommendedName>
    <alternativeName>
        <fullName evidence="8">Polyol dehydrogenase</fullName>
    </alternativeName>
</protein>
<dbReference type="GO" id="GO:0003939">
    <property type="term" value="F:L-iditol 2-dehydrogenase (NAD+) activity"/>
    <property type="evidence" value="ECO:0007669"/>
    <property type="project" value="TreeGrafter"/>
</dbReference>
<keyword evidence="5" id="KW-0560">Oxidoreductase</keyword>
<dbReference type="FunFam" id="3.40.50.720:FF:000068">
    <property type="entry name" value="Sorbitol dehydrogenase"/>
    <property type="match status" value="1"/>
</dbReference>
<dbReference type="SMART" id="SM00829">
    <property type="entry name" value="PKS_ER"/>
    <property type="match status" value="1"/>
</dbReference>
<dbReference type="GO" id="GO:0008270">
    <property type="term" value="F:zinc ion binding"/>
    <property type="evidence" value="ECO:0007669"/>
    <property type="project" value="InterPro"/>
</dbReference>
<dbReference type="Proteomes" id="UP000593567">
    <property type="component" value="Unassembled WGS sequence"/>
</dbReference>
<dbReference type="PROSITE" id="PS00059">
    <property type="entry name" value="ADH_ZINC"/>
    <property type="match status" value="1"/>
</dbReference>
<feature type="domain" description="Enoyl reductase (ER)" evidence="10">
    <location>
        <begin position="2"/>
        <end position="332"/>
    </location>
</feature>
<dbReference type="EMBL" id="VXIV02002751">
    <property type="protein sequence ID" value="KAF6023181.1"/>
    <property type="molecule type" value="Genomic_DNA"/>
</dbReference>
<dbReference type="CDD" id="cd05285">
    <property type="entry name" value="sorbitol_DH"/>
    <property type="match status" value="1"/>
</dbReference>
<evidence type="ECO:0000256" key="3">
    <source>
        <dbReference type="ARBA" id="ARBA00022723"/>
    </source>
</evidence>
<name>A0A7J7JC24_BUGNE</name>
<dbReference type="AlphaFoldDB" id="A0A7J7JC24"/>
<dbReference type="Pfam" id="PF08240">
    <property type="entry name" value="ADH_N"/>
    <property type="match status" value="1"/>
</dbReference>
<evidence type="ECO:0000259" key="10">
    <source>
        <dbReference type="SMART" id="SM00829"/>
    </source>
</evidence>
<accession>A0A7J7JC24</accession>
<evidence type="ECO:0000256" key="5">
    <source>
        <dbReference type="ARBA" id="ARBA00023002"/>
    </source>
</evidence>
<dbReference type="InterPro" id="IPR013154">
    <property type="entry name" value="ADH-like_N"/>
</dbReference>
<keyword evidence="6" id="KW-0520">NAD</keyword>
<keyword evidence="12" id="KW-1185">Reference proteome</keyword>
<evidence type="ECO:0000256" key="4">
    <source>
        <dbReference type="ARBA" id="ARBA00022833"/>
    </source>
</evidence>
<dbReference type="InterPro" id="IPR045306">
    <property type="entry name" value="SDH-like"/>
</dbReference>
<evidence type="ECO:0000256" key="6">
    <source>
        <dbReference type="ARBA" id="ARBA00023027"/>
    </source>
</evidence>
<dbReference type="InterPro" id="IPR002328">
    <property type="entry name" value="ADH_Zn_CS"/>
</dbReference>
<dbReference type="Pfam" id="PF00107">
    <property type="entry name" value="ADH_zinc_N"/>
    <property type="match status" value="1"/>
</dbReference>
<evidence type="ECO:0000256" key="7">
    <source>
        <dbReference type="ARBA" id="ARBA00026132"/>
    </source>
</evidence>
<gene>
    <name evidence="11" type="ORF">EB796_018514</name>
</gene>
<evidence type="ECO:0000256" key="9">
    <source>
        <dbReference type="RuleBase" id="RU361277"/>
    </source>
</evidence>
<evidence type="ECO:0000313" key="11">
    <source>
        <dbReference type="EMBL" id="KAF6023181.1"/>
    </source>
</evidence>
<organism evidence="11 12">
    <name type="scientific">Bugula neritina</name>
    <name type="common">Brown bryozoan</name>
    <name type="synonym">Sertularia neritina</name>
    <dbReference type="NCBI Taxonomy" id="10212"/>
    <lineage>
        <taxon>Eukaryota</taxon>
        <taxon>Metazoa</taxon>
        <taxon>Spiralia</taxon>
        <taxon>Lophotrochozoa</taxon>
        <taxon>Bryozoa</taxon>
        <taxon>Gymnolaemata</taxon>
        <taxon>Cheilostomatida</taxon>
        <taxon>Flustrina</taxon>
        <taxon>Buguloidea</taxon>
        <taxon>Bugulidae</taxon>
        <taxon>Bugula</taxon>
    </lineage>
</organism>
<dbReference type="Gene3D" id="3.40.50.720">
    <property type="entry name" value="NAD(P)-binding Rossmann-like Domain"/>
    <property type="match status" value="1"/>
</dbReference>
<comment type="caution">
    <text evidence="11">The sequence shown here is derived from an EMBL/GenBank/DDBJ whole genome shotgun (WGS) entry which is preliminary data.</text>
</comment>
<dbReference type="PANTHER" id="PTHR43161">
    <property type="entry name" value="SORBITOL DEHYDROGENASE"/>
    <property type="match status" value="1"/>
</dbReference>
<sequence>MDLRVEKWPIPEPKDGEVQVSIHSTGICGSDLTLYSKGFIGDFVVRQPMILGHESSGIVSKLGKGVTNLKVGDRVALEPGIPCRRCEFCKIGKYNLCTDMVFFSAPPHHGTLTQFTTLPSDFCFKLPDHVSMEEGALLEPLSVAVYACTRAGVTIGKRVLVAGAGPIGLLAMMSAKAYGASEVVITDISQSRLDFAKKMGADHILLVDTKDVREMAGRVKDSLGGRMPEITIECSGAESAMQMAIYATKSGGVVALVGLGAPDATLPIVDAACREVDIRAVFRYCNSYPSALELLSTGRVNVKPLITDRFSIEQTLEAYDAAMGRSGIKVMINCTRQ</sequence>
<comment type="cofactor">
    <cofactor evidence="1 9">
        <name>Zn(2+)</name>
        <dbReference type="ChEBI" id="CHEBI:29105"/>
    </cofactor>
</comment>
<dbReference type="InterPro" id="IPR013149">
    <property type="entry name" value="ADH-like_C"/>
</dbReference>
<evidence type="ECO:0000256" key="2">
    <source>
        <dbReference type="ARBA" id="ARBA00008072"/>
    </source>
</evidence>
<evidence type="ECO:0000256" key="8">
    <source>
        <dbReference type="ARBA" id="ARBA00032485"/>
    </source>
</evidence>
<evidence type="ECO:0000256" key="1">
    <source>
        <dbReference type="ARBA" id="ARBA00001947"/>
    </source>
</evidence>
<dbReference type="InterPro" id="IPR011032">
    <property type="entry name" value="GroES-like_sf"/>
</dbReference>
<evidence type="ECO:0000313" key="12">
    <source>
        <dbReference type="Proteomes" id="UP000593567"/>
    </source>
</evidence>
<proteinExistence type="inferred from homology"/>
<keyword evidence="3 9" id="KW-0479">Metal-binding</keyword>
<dbReference type="InterPro" id="IPR036291">
    <property type="entry name" value="NAD(P)-bd_dom_sf"/>
</dbReference>
<dbReference type="OrthoDB" id="1879366at2759"/>